<feature type="compositionally biased region" description="Polar residues" evidence="1">
    <location>
        <begin position="7"/>
        <end position="19"/>
    </location>
</feature>
<dbReference type="Pfam" id="PF25162">
    <property type="entry name" value="DUF7827"/>
    <property type="match status" value="1"/>
</dbReference>
<keyword evidence="4" id="KW-1185">Reference proteome</keyword>
<name>A0ABD5XLN3_9EURY</name>
<evidence type="ECO:0000313" key="3">
    <source>
        <dbReference type="EMBL" id="MFC7136072.1"/>
    </source>
</evidence>
<evidence type="ECO:0000259" key="2">
    <source>
        <dbReference type="Pfam" id="PF25162"/>
    </source>
</evidence>
<feature type="compositionally biased region" description="Polar residues" evidence="1">
    <location>
        <begin position="153"/>
        <end position="165"/>
    </location>
</feature>
<feature type="domain" description="DUF7827" evidence="2">
    <location>
        <begin position="367"/>
        <end position="486"/>
    </location>
</feature>
<sequence>MDDINRTDGQTQLLGSSNDLEVRTGGNDQAFVYFNVTSLTDEGVDEGGLSAGTVSVTDTADSAGSTSTFSSNSGVTVFYFSVTDGDDDGIVTVDTASITGVNAGSASEASSLTYDYAATVGSSPSSDFDSSNGNAPGSSDQQTGSFAIASDAGSPNPSGDDTNFDNGGIVFVGQTASYDAADADDNSADGGYQLFEREDSDTGTPVRSLSVDSNGFVNVSTSGLDTGTTYYISNNNEPTTPSNADIRFTLRAMDFSADFAEDTVDNTGETEVDLELASTNRQSDFNVTVESDDLDDEELVQIFSEFGAFDADVDADGETDDEDGVELTVDNGEQELLTDFADIDGGEYNFTFSVTDTDAEADASITVNDVGEGELDLQNSTTTVTQGGVALITVELSDAATSGTLVIGDEAEDGYQANVSIVDDDDDGEVTVAFNTYRAGNGSLGSPVALAGDSAGEDSLTFDEQDDQTNLTNLLDSGDYIVSVSTSNASNTLDSPDNVGTLVLTEPEAPNQVLWRTSGAVLEDAEDADDEDRAAAIVSAVENEQVTQTDTLAVDPDGTNSDVLVHQLLRRVRDRHPRQQRRVR</sequence>
<proteinExistence type="predicted"/>
<organism evidence="3 4">
    <name type="scientific">Halobaculum litoreum</name>
    <dbReference type="NCBI Taxonomy" id="3031998"/>
    <lineage>
        <taxon>Archaea</taxon>
        <taxon>Methanobacteriati</taxon>
        <taxon>Methanobacteriota</taxon>
        <taxon>Stenosarchaea group</taxon>
        <taxon>Halobacteria</taxon>
        <taxon>Halobacteriales</taxon>
        <taxon>Haloferacaceae</taxon>
        <taxon>Halobaculum</taxon>
    </lineage>
</organism>
<accession>A0ABD5XLN3</accession>
<dbReference type="AlphaFoldDB" id="A0ABD5XLN3"/>
<dbReference type="Proteomes" id="UP001596368">
    <property type="component" value="Unassembled WGS sequence"/>
</dbReference>
<evidence type="ECO:0000256" key="1">
    <source>
        <dbReference type="SAM" id="MobiDB-lite"/>
    </source>
</evidence>
<reference evidence="3 4" key="1">
    <citation type="journal article" date="2019" name="Int. J. Syst. Evol. Microbiol.">
        <title>The Global Catalogue of Microorganisms (GCM) 10K type strain sequencing project: providing services to taxonomists for standard genome sequencing and annotation.</title>
        <authorList>
            <consortium name="The Broad Institute Genomics Platform"/>
            <consortium name="The Broad Institute Genome Sequencing Center for Infectious Disease"/>
            <person name="Wu L."/>
            <person name="Ma J."/>
        </authorList>
    </citation>
    <scope>NUCLEOTIDE SEQUENCE [LARGE SCALE GENOMIC DNA]</scope>
    <source>
        <strain evidence="3 4">DT92</strain>
    </source>
</reference>
<comment type="caution">
    <text evidence="3">The sequence shown here is derived from an EMBL/GenBank/DDBJ whole genome shotgun (WGS) entry which is preliminary data.</text>
</comment>
<evidence type="ECO:0000313" key="4">
    <source>
        <dbReference type="Proteomes" id="UP001596368"/>
    </source>
</evidence>
<feature type="region of interest" description="Disordered" evidence="1">
    <location>
        <begin position="1"/>
        <end position="20"/>
    </location>
</feature>
<feature type="region of interest" description="Disordered" evidence="1">
    <location>
        <begin position="123"/>
        <end position="166"/>
    </location>
</feature>
<dbReference type="EMBL" id="JBHSZG010000001">
    <property type="protein sequence ID" value="MFC7136072.1"/>
    <property type="molecule type" value="Genomic_DNA"/>
</dbReference>
<dbReference type="InterPro" id="IPR057149">
    <property type="entry name" value="DUF7827"/>
</dbReference>
<feature type="compositionally biased region" description="Polar residues" evidence="1">
    <location>
        <begin position="132"/>
        <end position="145"/>
    </location>
</feature>
<gene>
    <name evidence="3" type="ORF">ACFQRB_04940</name>
</gene>
<protein>
    <recommendedName>
        <fullName evidence="2">DUF7827 domain-containing protein</fullName>
    </recommendedName>
</protein>